<comment type="caution">
    <text evidence="2">The sequence shown here is derived from an EMBL/GenBank/DDBJ whole genome shotgun (WGS) entry which is preliminary data.</text>
</comment>
<sequence length="95" mass="11203">MLTKTDITKIRKVVRDETESEAKTTRRELQGEIKLLRIELQKELKTITGRIKDLEGQTRKVRKDIELMLGFFDREYLDLQKRVDKVEERLGIASA</sequence>
<dbReference type="Proteomes" id="UP000033860">
    <property type="component" value="Unassembled WGS sequence"/>
</dbReference>
<evidence type="ECO:0000313" key="2">
    <source>
        <dbReference type="EMBL" id="KKU60472.1"/>
    </source>
</evidence>
<organism evidence="2 3">
    <name type="scientific">Candidatus Beckwithbacteria bacterium GW2011_GWB1_47_15</name>
    <dbReference type="NCBI Taxonomy" id="1618371"/>
    <lineage>
        <taxon>Bacteria</taxon>
        <taxon>Candidatus Beckwithiibacteriota</taxon>
    </lineage>
</organism>
<feature type="coiled-coil region" evidence="1">
    <location>
        <begin position="26"/>
        <end position="57"/>
    </location>
</feature>
<protein>
    <submittedName>
        <fullName evidence="2">Uncharacterized protein</fullName>
    </submittedName>
</protein>
<gene>
    <name evidence="2" type="ORF">UX85_C0010G0005</name>
</gene>
<proteinExistence type="predicted"/>
<accession>A0A0G1RTI2</accession>
<evidence type="ECO:0000256" key="1">
    <source>
        <dbReference type="SAM" id="Coils"/>
    </source>
</evidence>
<evidence type="ECO:0000313" key="3">
    <source>
        <dbReference type="Proteomes" id="UP000033860"/>
    </source>
</evidence>
<dbReference type="AlphaFoldDB" id="A0A0G1RTI2"/>
<keyword evidence="1" id="KW-0175">Coiled coil</keyword>
<dbReference type="EMBL" id="LCNT01000010">
    <property type="protein sequence ID" value="KKU60472.1"/>
    <property type="molecule type" value="Genomic_DNA"/>
</dbReference>
<reference evidence="2 3" key="1">
    <citation type="journal article" date="2015" name="Nature">
        <title>rRNA introns, odd ribosomes, and small enigmatic genomes across a large radiation of phyla.</title>
        <authorList>
            <person name="Brown C.T."/>
            <person name="Hug L.A."/>
            <person name="Thomas B.C."/>
            <person name="Sharon I."/>
            <person name="Castelle C.J."/>
            <person name="Singh A."/>
            <person name="Wilkins M.J."/>
            <person name="Williams K.H."/>
            <person name="Banfield J.F."/>
        </authorList>
    </citation>
    <scope>NUCLEOTIDE SEQUENCE [LARGE SCALE GENOMIC DNA]</scope>
</reference>
<name>A0A0G1RTI2_9BACT</name>